<dbReference type="Gene3D" id="1.10.10.10">
    <property type="entry name" value="Winged helix-like DNA-binding domain superfamily/Winged helix DNA-binding domain"/>
    <property type="match status" value="1"/>
</dbReference>
<dbReference type="AlphaFoldDB" id="A0A9D1A607"/>
<dbReference type="InterPro" id="IPR005119">
    <property type="entry name" value="LysR_subst-bd"/>
</dbReference>
<sequence length="303" mass="35364">MNIENIRCFISLAECLNFTRAAAKEHITQTAMSRKISALEKELDVVLLYRDTRQVALTTAGNEFYPKAKELIRLYDSTVKQVQNAQDYFLAELKLGVGVYDHVLLNQFLGQYVQSVREQKIKISCQQEPYPSLAKDFEERLLDVIISTDQYEEDLLSFNAPQLGCFTIYDEDWYLILHRDNPLSRLERVPVEELSSQTVVTMHRGSREQVKRAFAAHFPLKETVFVNSFDTKLVMVNANLGVAFAPPFVFPVADRYTNIVLRKTIPPYHARIFRVYYWKDNPNPVVHDFIRQLRQFWQERQEG</sequence>
<dbReference type="SUPFAM" id="SSF53850">
    <property type="entry name" value="Periplasmic binding protein-like II"/>
    <property type="match status" value="1"/>
</dbReference>
<protein>
    <submittedName>
        <fullName evidence="6">LysR family transcriptional regulator</fullName>
    </submittedName>
</protein>
<dbReference type="InterPro" id="IPR036390">
    <property type="entry name" value="WH_DNA-bd_sf"/>
</dbReference>
<evidence type="ECO:0000256" key="3">
    <source>
        <dbReference type="ARBA" id="ARBA00023125"/>
    </source>
</evidence>
<reference evidence="6" key="2">
    <citation type="journal article" date="2021" name="PeerJ">
        <title>Extensive microbial diversity within the chicken gut microbiome revealed by metagenomics and culture.</title>
        <authorList>
            <person name="Gilroy R."/>
            <person name="Ravi A."/>
            <person name="Getino M."/>
            <person name="Pursley I."/>
            <person name="Horton D.L."/>
            <person name="Alikhan N.F."/>
            <person name="Baker D."/>
            <person name="Gharbi K."/>
            <person name="Hall N."/>
            <person name="Watson M."/>
            <person name="Adriaenssens E.M."/>
            <person name="Foster-Nyarko E."/>
            <person name="Jarju S."/>
            <person name="Secka A."/>
            <person name="Antonio M."/>
            <person name="Oren A."/>
            <person name="Chaudhuri R.R."/>
            <person name="La Ragione R."/>
            <person name="Hildebrand F."/>
            <person name="Pallen M.J."/>
        </authorList>
    </citation>
    <scope>NUCLEOTIDE SEQUENCE</scope>
    <source>
        <strain evidence="6">CHK180-2868</strain>
    </source>
</reference>
<dbReference type="InterPro" id="IPR000847">
    <property type="entry name" value="LysR_HTH_N"/>
</dbReference>
<keyword evidence="3" id="KW-0238">DNA-binding</keyword>
<evidence type="ECO:0000259" key="5">
    <source>
        <dbReference type="PROSITE" id="PS50931"/>
    </source>
</evidence>
<accession>A0A9D1A607</accession>
<dbReference type="InterPro" id="IPR036388">
    <property type="entry name" value="WH-like_DNA-bd_sf"/>
</dbReference>
<comment type="caution">
    <text evidence="6">The sequence shown here is derived from an EMBL/GenBank/DDBJ whole genome shotgun (WGS) entry which is preliminary data.</text>
</comment>
<comment type="similarity">
    <text evidence="1">Belongs to the LysR transcriptional regulatory family.</text>
</comment>
<feature type="domain" description="HTH lysR-type" evidence="5">
    <location>
        <begin position="1"/>
        <end position="58"/>
    </location>
</feature>
<evidence type="ECO:0000256" key="2">
    <source>
        <dbReference type="ARBA" id="ARBA00023015"/>
    </source>
</evidence>
<dbReference type="Pfam" id="PF00126">
    <property type="entry name" value="HTH_1"/>
    <property type="match status" value="1"/>
</dbReference>
<dbReference type="PANTHER" id="PTHR30126">
    <property type="entry name" value="HTH-TYPE TRANSCRIPTIONAL REGULATOR"/>
    <property type="match status" value="1"/>
</dbReference>
<evidence type="ECO:0000313" key="7">
    <source>
        <dbReference type="Proteomes" id="UP000824250"/>
    </source>
</evidence>
<dbReference type="PROSITE" id="PS50931">
    <property type="entry name" value="HTH_LYSR"/>
    <property type="match status" value="1"/>
</dbReference>
<organism evidence="6 7">
    <name type="scientific">Candidatus Copromonas faecavium</name>
    <name type="common">nom. illeg.</name>
    <dbReference type="NCBI Taxonomy" id="2840740"/>
    <lineage>
        <taxon>Bacteria</taxon>
        <taxon>Bacillati</taxon>
        <taxon>Bacillota</taxon>
        <taxon>Clostridia</taxon>
        <taxon>Lachnospirales</taxon>
        <taxon>Lachnospiraceae</taxon>
        <taxon>Candidatus Copromonas (nom. illeg.)</taxon>
    </lineage>
</organism>
<dbReference type="Gene3D" id="3.40.190.290">
    <property type="match status" value="1"/>
</dbReference>
<name>A0A9D1A607_9FIRM</name>
<dbReference type="EMBL" id="DVGC01000059">
    <property type="protein sequence ID" value="HIR06369.1"/>
    <property type="molecule type" value="Genomic_DNA"/>
</dbReference>
<gene>
    <name evidence="6" type="ORF">IAB28_10480</name>
</gene>
<dbReference type="GO" id="GO:0000976">
    <property type="term" value="F:transcription cis-regulatory region binding"/>
    <property type="evidence" value="ECO:0007669"/>
    <property type="project" value="TreeGrafter"/>
</dbReference>
<dbReference type="CDD" id="cd05466">
    <property type="entry name" value="PBP2_LTTR_substrate"/>
    <property type="match status" value="1"/>
</dbReference>
<dbReference type="PANTHER" id="PTHR30126:SF64">
    <property type="entry name" value="HTH-TYPE TRANSCRIPTIONAL REGULATOR CITR"/>
    <property type="match status" value="1"/>
</dbReference>
<evidence type="ECO:0000256" key="1">
    <source>
        <dbReference type="ARBA" id="ARBA00009437"/>
    </source>
</evidence>
<proteinExistence type="inferred from homology"/>
<dbReference type="PRINTS" id="PR00039">
    <property type="entry name" value="HTHLYSR"/>
</dbReference>
<dbReference type="GO" id="GO:0003700">
    <property type="term" value="F:DNA-binding transcription factor activity"/>
    <property type="evidence" value="ECO:0007669"/>
    <property type="project" value="InterPro"/>
</dbReference>
<dbReference type="SUPFAM" id="SSF46785">
    <property type="entry name" value="Winged helix' DNA-binding domain"/>
    <property type="match status" value="1"/>
</dbReference>
<reference evidence="6" key="1">
    <citation type="submission" date="2020-10" db="EMBL/GenBank/DDBJ databases">
        <authorList>
            <person name="Gilroy R."/>
        </authorList>
    </citation>
    <scope>NUCLEOTIDE SEQUENCE</scope>
    <source>
        <strain evidence="6">CHK180-2868</strain>
    </source>
</reference>
<keyword evidence="4" id="KW-0804">Transcription</keyword>
<evidence type="ECO:0000256" key="4">
    <source>
        <dbReference type="ARBA" id="ARBA00023163"/>
    </source>
</evidence>
<evidence type="ECO:0000313" key="6">
    <source>
        <dbReference type="EMBL" id="HIR06369.1"/>
    </source>
</evidence>
<keyword evidence="2" id="KW-0805">Transcription regulation</keyword>
<dbReference type="Pfam" id="PF03466">
    <property type="entry name" value="LysR_substrate"/>
    <property type="match status" value="1"/>
</dbReference>
<dbReference type="Proteomes" id="UP000824250">
    <property type="component" value="Unassembled WGS sequence"/>
</dbReference>
<dbReference type="FunFam" id="1.10.10.10:FF:000001">
    <property type="entry name" value="LysR family transcriptional regulator"/>
    <property type="match status" value="1"/>
</dbReference>